<keyword evidence="2" id="KW-0808">Transferase</keyword>
<dbReference type="GO" id="GO:0007165">
    <property type="term" value="P:signal transduction"/>
    <property type="evidence" value="ECO:0007669"/>
    <property type="project" value="TreeGrafter"/>
</dbReference>
<evidence type="ECO:0000259" key="1">
    <source>
        <dbReference type="PROSITE" id="PS50011"/>
    </source>
</evidence>
<dbReference type="CDD" id="cd00180">
    <property type="entry name" value="PKc"/>
    <property type="match status" value="1"/>
</dbReference>
<keyword evidence="3" id="KW-1185">Reference proteome</keyword>
<dbReference type="GO" id="GO:0005524">
    <property type="term" value="F:ATP binding"/>
    <property type="evidence" value="ECO:0007669"/>
    <property type="project" value="InterPro"/>
</dbReference>
<proteinExistence type="predicted"/>
<dbReference type="EMBL" id="JARKIF010000002">
    <property type="protein sequence ID" value="KAJ7646880.1"/>
    <property type="molecule type" value="Genomic_DNA"/>
</dbReference>
<name>A0AAD7G008_9AGAR</name>
<evidence type="ECO:0000313" key="3">
    <source>
        <dbReference type="Proteomes" id="UP001221142"/>
    </source>
</evidence>
<accession>A0AAD7G008</accession>
<dbReference type="GO" id="GO:0005737">
    <property type="term" value="C:cytoplasm"/>
    <property type="evidence" value="ECO:0007669"/>
    <property type="project" value="TreeGrafter"/>
</dbReference>
<protein>
    <submittedName>
        <fullName evidence="2">Kinase-like domain-containing protein</fullName>
    </submittedName>
</protein>
<dbReference type="InterPro" id="IPR001245">
    <property type="entry name" value="Ser-Thr/Tyr_kinase_cat_dom"/>
</dbReference>
<comment type="caution">
    <text evidence="2">The sequence shown here is derived from an EMBL/GenBank/DDBJ whole genome shotgun (WGS) entry which is preliminary data.</text>
</comment>
<dbReference type="InterPro" id="IPR011009">
    <property type="entry name" value="Kinase-like_dom_sf"/>
</dbReference>
<reference evidence="2" key="1">
    <citation type="submission" date="2023-03" db="EMBL/GenBank/DDBJ databases">
        <title>Massive genome expansion in bonnet fungi (Mycena s.s.) driven by repeated elements and novel gene families across ecological guilds.</title>
        <authorList>
            <consortium name="Lawrence Berkeley National Laboratory"/>
            <person name="Harder C.B."/>
            <person name="Miyauchi S."/>
            <person name="Viragh M."/>
            <person name="Kuo A."/>
            <person name="Thoen E."/>
            <person name="Andreopoulos B."/>
            <person name="Lu D."/>
            <person name="Skrede I."/>
            <person name="Drula E."/>
            <person name="Henrissat B."/>
            <person name="Morin E."/>
            <person name="Kohler A."/>
            <person name="Barry K."/>
            <person name="LaButti K."/>
            <person name="Morin E."/>
            <person name="Salamov A."/>
            <person name="Lipzen A."/>
            <person name="Mereny Z."/>
            <person name="Hegedus B."/>
            <person name="Baldrian P."/>
            <person name="Stursova M."/>
            <person name="Weitz H."/>
            <person name="Taylor A."/>
            <person name="Grigoriev I.V."/>
            <person name="Nagy L.G."/>
            <person name="Martin F."/>
            <person name="Kauserud H."/>
        </authorList>
    </citation>
    <scope>NUCLEOTIDE SEQUENCE</scope>
    <source>
        <strain evidence="2">9284</strain>
    </source>
</reference>
<dbReference type="PANTHER" id="PTHR23257">
    <property type="entry name" value="SERINE-THREONINE PROTEIN KINASE"/>
    <property type="match status" value="1"/>
</dbReference>
<dbReference type="GO" id="GO:0004672">
    <property type="term" value="F:protein kinase activity"/>
    <property type="evidence" value="ECO:0007669"/>
    <property type="project" value="InterPro"/>
</dbReference>
<sequence length="105" mass="11419">MSSTAPWVLDVALGLAHLHEKSVVHGDLKADNILITPSLRACIADFGLSSIITSCSSLRFTNSSQKQGGTIRYQAPELHRGGDNNLRSDIYAFACVVYEVQLFPL</sequence>
<feature type="domain" description="Protein kinase" evidence="1">
    <location>
        <begin position="1"/>
        <end position="105"/>
    </location>
</feature>
<gene>
    <name evidence="2" type="ORF">FB45DRAFT_1019169</name>
</gene>
<dbReference type="PROSITE" id="PS00108">
    <property type="entry name" value="PROTEIN_KINASE_ST"/>
    <property type="match status" value="1"/>
</dbReference>
<dbReference type="Pfam" id="PF07714">
    <property type="entry name" value="PK_Tyr_Ser-Thr"/>
    <property type="match status" value="1"/>
</dbReference>
<dbReference type="InterPro" id="IPR008271">
    <property type="entry name" value="Ser/Thr_kinase_AS"/>
</dbReference>
<dbReference type="Proteomes" id="UP001221142">
    <property type="component" value="Unassembled WGS sequence"/>
</dbReference>
<evidence type="ECO:0000313" key="2">
    <source>
        <dbReference type="EMBL" id="KAJ7646880.1"/>
    </source>
</evidence>
<dbReference type="PROSITE" id="PS50011">
    <property type="entry name" value="PROTEIN_KINASE_DOM"/>
    <property type="match status" value="1"/>
</dbReference>
<dbReference type="InterPro" id="IPR050167">
    <property type="entry name" value="Ser_Thr_protein_kinase"/>
</dbReference>
<dbReference type="AlphaFoldDB" id="A0AAD7G008"/>
<dbReference type="InterPro" id="IPR000719">
    <property type="entry name" value="Prot_kinase_dom"/>
</dbReference>
<organism evidence="2 3">
    <name type="scientific">Roridomyces roridus</name>
    <dbReference type="NCBI Taxonomy" id="1738132"/>
    <lineage>
        <taxon>Eukaryota</taxon>
        <taxon>Fungi</taxon>
        <taxon>Dikarya</taxon>
        <taxon>Basidiomycota</taxon>
        <taxon>Agaricomycotina</taxon>
        <taxon>Agaricomycetes</taxon>
        <taxon>Agaricomycetidae</taxon>
        <taxon>Agaricales</taxon>
        <taxon>Marasmiineae</taxon>
        <taxon>Mycenaceae</taxon>
        <taxon>Roridomyces</taxon>
    </lineage>
</organism>
<keyword evidence="2" id="KW-0418">Kinase</keyword>
<dbReference type="Gene3D" id="1.10.510.10">
    <property type="entry name" value="Transferase(Phosphotransferase) domain 1"/>
    <property type="match status" value="1"/>
</dbReference>
<dbReference type="SUPFAM" id="SSF56112">
    <property type="entry name" value="Protein kinase-like (PK-like)"/>
    <property type="match status" value="1"/>
</dbReference>